<dbReference type="Proteomes" id="UP000676565">
    <property type="component" value="Unassembled WGS sequence"/>
</dbReference>
<organism evidence="2 3">
    <name type="scientific">Gemmata palustris</name>
    <dbReference type="NCBI Taxonomy" id="2822762"/>
    <lineage>
        <taxon>Bacteria</taxon>
        <taxon>Pseudomonadati</taxon>
        <taxon>Planctomycetota</taxon>
        <taxon>Planctomycetia</taxon>
        <taxon>Gemmatales</taxon>
        <taxon>Gemmataceae</taxon>
        <taxon>Gemmata</taxon>
    </lineage>
</organism>
<reference evidence="2 3" key="1">
    <citation type="submission" date="2021-04" db="EMBL/GenBank/DDBJ databases">
        <authorList>
            <person name="Ivanova A."/>
        </authorList>
    </citation>
    <scope>NUCLEOTIDE SEQUENCE [LARGE SCALE GENOMIC DNA]</scope>
    <source>
        <strain evidence="2 3">G18</strain>
    </source>
</reference>
<protein>
    <submittedName>
        <fullName evidence="2">Uncharacterized protein</fullName>
    </submittedName>
</protein>
<evidence type="ECO:0000313" key="3">
    <source>
        <dbReference type="Proteomes" id="UP000676565"/>
    </source>
</evidence>
<comment type="caution">
    <text evidence="2">The sequence shown here is derived from an EMBL/GenBank/DDBJ whole genome shotgun (WGS) entry which is preliminary data.</text>
</comment>
<sequence>MPNAHAIHSSTLRGNLVGARNRTHSPPQNGTRLLVFQLLIRSNQTMNTLLACALFGAKPVQPPNLKFDTLTLAHAKRFVGDNVTITFTTGRPSYTWGVNGQLRTICGPVMRDGDDQERTVSLIGDRTKRAREGKTLTVRGTLRVVHHDAVTINGIRVEAWADIRFEERERIALAPGLYFPRLPQHIDESECASTVTVSPPAEESRPRLSRSNASRARAG</sequence>
<feature type="region of interest" description="Disordered" evidence="1">
    <location>
        <begin position="1"/>
        <end position="28"/>
    </location>
</feature>
<feature type="region of interest" description="Disordered" evidence="1">
    <location>
        <begin position="193"/>
        <end position="219"/>
    </location>
</feature>
<dbReference type="RefSeq" id="WP_210657247.1">
    <property type="nucleotide sequence ID" value="NZ_JAGKQQ010000001.1"/>
</dbReference>
<keyword evidence="3" id="KW-1185">Reference proteome</keyword>
<proteinExistence type="predicted"/>
<dbReference type="EMBL" id="JAGKQQ010000001">
    <property type="protein sequence ID" value="MBP3957824.1"/>
    <property type="molecule type" value="Genomic_DNA"/>
</dbReference>
<evidence type="ECO:0000313" key="2">
    <source>
        <dbReference type="EMBL" id="MBP3957824.1"/>
    </source>
</evidence>
<evidence type="ECO:0000256" key="1">
    <source>
        <dbReference type="SAM" id="MobiDB-lite"/>
    </source>
</evidence>
<gene>
    <name evidence="2" type="ORF">J8F10_21435</name>
</gene>
<name>A0ABS5BVU3_9BACT</name>
<feature type="compositionally biased region" description="Low complexity" evidence="1">
    <location>
        <begin position="209"/>
        <end position="219"/>
    </location>
</feature>
<accession>A0ABS5BVU3</accession>